<dbReference type="SMART" id="SM01162">
    <property type="entry name" value="DUF1771"/>
    <property type="match status" value="1"/>
</dbReference>
<name>A0AAD4X6I5_9MAGN</name>
<feature type="compositionally biased region" description="Polar residues" evidence="2">
    <location>
        <begin position="114"/>
        <end position="125"/>
    </location>
</feature>
<evidence type="ECO:0000256" key="2">
    <source>
        <dbReference type="SAM" id="MobiDB-lite"/>
    </source>
</evidence>
<comment type="caution">
    <text evidence="4">The sequence shown here is derived from an EMBL/GenBank/DDBJ whole genome shotgun (WGS) entry which is preliminary data.</text>
</comment>
<reference evidence="4" key="1">
    <citation type="submission" date="2022-04" db="EMBL/GenBank/DDBJ databases">
        <title>A functionally conserved STORR gene fusion in Papaver species that diverged 16.8 million years ago.</title>
        <authorList>
            <person name="Catania T."/>
        </authorList>
    </citation>
    <scope>NUCLEOTIDE SEQUENCE</scope>
    <source>
        <strain evidence="4">S-188037</strain>
    </source>
</reference>
<organism evidence="4 5">
    <name type="scientific">Papaver atlanticum</name>
    <dbReference type="NCBI Taxonomy" id="357466"/>
    <lineage>
        <taxon>Eukaryota</taxon>
        <taxon>Viridiplantae</taxon>
        <taxon>Streptophyta</taxon>
        <taxon>Embryophyta</taxon>
        <taxon>Tracheophyta</taxon>
        <taxon>Spermatophyta</taxon>
        <taxon>Magnoliopsida</taxon>
        <taxon>Ranunculales</taxon>
        <taxon>Papaveraceae</taxon>
        <taxon>Papaveroideae</taxon>
        <taxon>Papaver</taxon>
    </lineage>
</organism>
<dbReference type="PANTHER" id="PTHR47872:SF1">
    <property type="entry name" value="NUCLEAR RNA EXPORT FACTOR SDE5-RELATED"/>
    <property type="match status" value="1"/>
</dbReference>
<keyword evidence="5" id="KW-1185">Reference proteome</keyword>
<accession>A0AAD4X6I5</accession>
<evidence type="ECO:0000313" key="5">
    <source>
        <dbReference type="Proteomes" id="UP001202328"/>
    </source>
</evidence>
<dbReference type="Proteomes" id="UP001202328">
    <property type="component" value="Unassembled WGS sequence"/>
</dbReference>
<feature type="region of interest" description="Disordered" evidence="2">
    <location>
        <begin position="98"/>
        <end position="159"/>
    </location>
</feature>
<sequence length="547" mass="61094">MNSGAVNASDLVNLNPKTLVKKVEMAKIEASSSRTLDYDLEEKKILQGLIDAFSSSFTLREICSAFCKAGRNPDMAAEILYDCEGNNSDAPVHITFEREKRSTSSSEPLPESIAINSKGSKSIPITSESETRRTSQSEPSCESVANRSGCADMNSKGSKSKKLSVSIGTVSSVLGKGYATTNTSANVPVRATKPLKVDIKDFLVDDLIDRDVSSDSAAMKDQMHTGIEEFVFKMLGNDGFQLDMDVIREVLGACGYDAEKSMERLTDLSALKMKNGKDIIGSSTPKIAESSKLKSSSSESSEQMDLRQSRDKERYDLQKEVLASLFNVPEMIDEDPKRVSIGRRVVQPRPGRKIVTEPYKDTEHSTDFLKPLQESDDEKDDRHKVLRRVVTEHWTTMKEYFKSAFDAYAKGNLALAEQLKKEGQSYNKKAREADEMSNQLNLVQREEKESYVTPVDLRDFDKGEAISKMKFYLKTHSGIPGHHLKVVIDDGDTKKASRRRRVLKLLEKESIKYTGEGNEGTIWIQMDEINPTELSFYGEKNASDDDE</sequence>
<dbReference type="EMBL" id="JAJJMB010015449">
    <property type="protein sequence ID" value="KAI3854269.1"/>
    <property type="molecule type" value="Genomic_DNA"/>
</dbReference>
<feature type="coiled-coil region" evidence="1">
    <location>
        <begin position="416"/>
        <end position="446"/>
    </location>
</feature>
<proteinExistence type="predicted"/>
<dbReference type="AlphaFoldDB" id="A0AAD4X6I5"/>
<dbReference type="Pfam" id="PF24767">
    <property type="entry name" value="UBA_At5g58720"/>
    <property type="match status" value="1"/>
</dbReference>
<dbReference type="InterPro" id="IPR013899">
    <property type="entry name" value="DUF1771"/>
</dbReference>
<feature type="region of interest" description="Disordered" evidence="2">
    <location>
        <begin position="279"/>
        <end position="312"/>
    </location>
</feature>
<evidence type="ECO:0000313" key="4">
    <source>
        <dbReference type="EMBL" id="KAI3854269.1"/>
    </source>
</evidence>
<dbReference type="PANTHER" id="PTHR47872">
    <property type="entry name" value="NUCLEAR RNA EXPORT FACTOR SDE5-RELATED"/>
    <property type="match status" value="1"/>
</dbReference>
<evidence type="ECO:0000256" key="1">
    <source>
        <dbReference type="SAM" id="Coils"/>
    </source>
</evidence>
<keyword evidence="1" id="KW-0175">Coiled coil</keyword>
<gene>
    <name evidence="4" type="ORF">MKW98_024692</name>
</gene>
<dbReference type="Pfam" id="PF08590">
    <property type="entry name" value="DUF1771"/>
    <property type="match status" value="1"/>
</dbReference>
<protein>
    <recommendedName>
        <fullName evidence="3">DUF1771 domain-containing protein</fullName>
    </recommendedName>
</protein>
<evidence type="ECO:0000259" key="3">
    <source>
        <dbReference type="SMART" id="SM01162"/>
    </source>
</evidence>
<dbReference type="InterPro" id="IPR056254">
    <property type="entry name" value="At5g58720/SDE5-like_UBA-like"/>
</dbReference>
<feature type="domain" description="DUF1771" evidence="3">
    <location>
        <begin position="382"/>
        <end position="447"/>
    </location>
</feature>